<dbReference type="RefSeq" id="WP_018408745.1">
    <property type="nucleotide sequence ID" value="NZ_CP034086.1"/>
</dbReference>
<gene>
    <name evidence="1" type="ORF">EHO51_08970</name>
</gene>
<organism evidence="1 2">
    <name type="scientific">Methylocystis rosea</name>
    <dbReference type="NCBI Taxonomy" id="173366"/>
    <lineage>
        <taxon>Bacteria</taxon>
        <taxon>Pseudomonadati</taxon>
        <taxon>Pseudomonadota</taxon>
        <taxon>Alphaproteobacteria</taxon>
        <taxon>Hyphomicrobiales</taxon>
        <taxon>Methylocystaceae</taxon>
        <taxon>Methylocystis</taxon>
    </lineage>
</organism>
<evidence type="ECO:0000313" key="1">
    <source>
        <dbReference type="EMBL" id="AZG76850.1"/>
    </source>
</evidence>
<protein>
    <submittedName>
        <fullName evidence="1">Uncharacterized protein</fullName>
    </submittedName>
</protein>
<name>A0A3G8M6V7_9HYPH</name>
<accession>A0A3G8M6V7</accession>
<reference evidence="1 2" key="1">
    <citation type="submission" date="2018-11" db="EMBL/GenBank/DDBJ databases">
        <title>Genome squencing of methanotrophic bacteria isolated from alkaline groundwater in Korea.</title>
        <authorList>
            <person name="Nguyen L.N."/>
        </authorList>
    </citation>
    <scope>NUCLEOTIDE SEQUENCE [LARGE SCALE GENOMIC DNA]</scope>
    <source>
        <strain evidence="1 2">GW6</strain>
    </source>
</reference>
<dbReference type="AlphaFoldDB" id="A0A3G8M6V7"/>
<dbReference type="KEGG" id="mros:EHO51_08970"/>
<dbReference type="EMBL" id="CP034086">
    <property type="protein sequence ID" value="AZG76850.1"/>
    <property type="molecule type" value="Genomic_DNA"/>
</dbReference>
<sequence>MNFVELILTVCTLAQPAACDERKLVFESTTGSTSNCMMQAMPYIAQWCGEHPQLTVTKWRCARPGAEGDKI</sequence>
<evidence type="ECO:0000313" key="2">
    <source>
        <dbReference type="Proteomes" id="UP000273982"/>
    </source>
</evidence>
<dbReference type="Proteomes" id="UP000273982">
    <property type="component" value="Chromosome"/>
</dbReference>
<proteinExistence type="predicted"/>